<dbReference type="NCBIfam" id="TIGR00732">
    <property type="entry name" value="dprA"/>
    <property type="match status" value="1"/>
</dbReference>
<dbReference type="InterPro" id="IPR041614">
    <property type="entry name" value="DprA_WH"/>
</dbReference>
<evidence type="ECO:0000259" key="2">
    <source>
        <dbReference type="Pfam" id="PF02481"/>
    </source>
</evidence>
<dbReference type="AlphaFoldDB" id="A0A2L2X8V3"/>
<evidence type="ECO:0000313" key="4">
    <source>
        <dbReference type="EMBL" id="GBF32649.1"/>
    </source>
</evidence>
<dbReference type="InterPro" id="IPR003488">
    <property type="entry name" value="DprA"/>
</dbReference>
<feature type="domain" description="DprA winged helix" evidence="3">
    <location>
        <begin position="299"/>
        <end position="357"/>
    </location>
</feature>
<reference evidence="5" key="1">
    <citation type="submission" date="2018-02" db="EMBL/GenBank/DDBJ databases">
        <title>Genome sequence of Desulfocucumis palustris strain NAW-5.</title>
        <authorList>
            <person name="Watanabe M."/>
            <person name="Kojima H."/>
            <person name="Fukui M."/>
        </authorList>
    </citation>
    <scope>NUCLEOTIDE SEQUENCE [LARGE SCALE GENOMIC DNA]</scope>
    <source>
        <strain evidence="5">NAW-5</strain>
    </source>
</reference>
<protein>
    <submittedName>
        <fullName evidence="4">Rossmann fold nucleotide-binding protein Smf</fullName>
    </submittedName>
</protein>
<gene>
    <name evidence="4" type="ORF">DCCM_0845</name>
</gene>
<dbReference type="Gene3D" id="1.10.10.10">
    <property type="entry name" value="Winged helix-like DNA-binding domain superfamily/Winged helix DNA-binding domain"/>
    <property type="match status" value="1"/>
</dbReference>
<dbReference type="PANTHER" id="PTHR43022">
    <property type="entry name" value="PROTEIN SMF"/>
    <property type="match status" value="1"/>
</dbReference>
<dbReference type="InterPro" id="IPR057666">
    <property type="entry name" value="DrpA_SLOG"/>
</dbReference>
<dbReference type="RefSeq" id="WP_231702641.1">
    <property type="nucleotide sequence ID" value="NZ_BFAV01000045.1"/>
</dbReference>
<keyword evidence="5" id="KW-1185">Reference proteome</keyword>
<sequence length="364" mass="38882">MSERECALGWQILLPGSAKRVWHLMERFGSAAGAWRATEEQLVSTGGFTREQAGEIVMLRKKINPLLEFRKLEKLDIRFIDIGDPVYPEMLKNIFDPPPGIFIQGSFEKSDSLSVAIVGSRKATPYGLAVAERLAAGIAPAGVTVVSGLARGVDTAAHRGALATGGRTIAVLGCGIDVIYPRENKDLKNKIAARGAVISEFPLGAQPVPWHFPVRNRIISGLSRSVVVVEAAARSGALITADIALEQGRDVMAVPGNVSSPLSVGANRLIKQGARLVDGPEDILEELGVNRLFGGSREQKRSLPSLTVEEEAVLKMLNLEPVALDKLVEGSGLAAQQVLAALVFLELKGLARQLPGKYYLAGSL</sequence>
<organism evidence="4 5">
    <name type="scientific">Desulfocucumis palustris</name>
    <dbReference type="NCBI Taxonomy" id="1898651"/>
    <lineage>
        <taxon>Bacteria</taxon>
        <taxon>Bacillati</taxon>
        <taxon>Bacillota</taxon>
        <taxon>Clostridia</taxon>
        <taxon>Eubacteriales</taxon>
        <taxon>Desulfocucumaceae</taxon>
        <taxon>Desulfocucumis</taxon>
    </lineage>
</organism>
<accession>A0A2L2X8V3</accession>
<comment type="caution">
    <text evidence="4">The sequence shown here is derived from an EMBL/GenBank/DDBJ whole genome shotgun (WGS) entry which is preliminary data.</text>
</comment>
<feature type="domain" description="Smf/DprA SLOG" evidence="2">
    <location>
        <begin position="79"/>
        <end position="287"/>
    </location>
</feature>
<evidence type="ECO:0000259" key="3">
    <source>
        <dbReference type="Pfam" id="PF17782"/>
    </source>
</evidence>
<dbReference type="GO" id="GO:0009294">
    <property type="term" value="P:DNA-mediated transformation"/>
    <property type="evidence" value="ECO:0007669"/>
    <property type="project" value="InterPro"/>
</dbReference>
<dbReference type="Pfam" id="PF17782">
    <property type="entry name" value="WHD_DprA"/>
    <property type="match status" value="1"/>
</dbReference>
<dbReference type="InterPro" id="IPR036388">
    <property type="entry name" value="WH-like_DNA-bd_sf"/>
</dbReference>
<dbReference type="PANTHER" id="PTHR43022:SF1">
    <property type="entry name" value="PROTEIN SMF"/>
    <property type="match status" value="1"/>
</dbReference>
<evidence type="ECO:0000313" key="5">
    <source>
        <dbReference type="Proteomes" id="UP000239549"/>
    </source>
</evidence>
<evidence type="ECO:0000256" key="1">
    <source>
        <dbReference type="ARBA" id="ARBA00006525"/>
    </source>
</evidence>
<name>A0A2L2X8V3_9FIRM</name>
<dbReference type="Gene3D" id="3.40.50.450">
    <property type="match status" value="1"/>
</dbReference>
<dbReference type="SUPFAM" id="SSF102405">
    <property type="entry name" value="MCP/YpsA-like"/>
    <property type="match status" value="1"/>
</dbReference>
<proteinExistence type="inferred from homology"/>
<dbReference type="EMBL" id="BFAV01000045">
    <property type="protein sequence ID" value="GBF32649.1"/>
    <property type="molecule type" value="Genomic_DNA"/>
</dbReference>
<dbReference type="Pfam" id="PF02481">
    <property type="entry name" value="DNA_processg_A"/>
    <property type="match status" value="1"/>
</dbReference>
<dbReference type="Proteomes" id="UP000239549">
    <property type="component" value="Unassembled WGS sequence"/>
</dbReference>
<comment type="similarity">
    <text evidence="1">Belongs to the DprA/Smf family.</text>
</comment>